<comment type="caution">
    <text evidence="1">The sequence shown here is derived from an EMBL/GenBank/DDBJ whole genome shotgun (WGS) entry which is preliminary data.</text>
</comment>
<keyword evidence="2" id="KW-1185">Reference proteome</keyword>
<dbReference type="AlphaFoldDB" id="A0A7D9IED9"/>
<dbReference type="Proteomes" id="UP001152795">
    <property type="component" value="Unassembled WGS sequence"/>
</dbReference>
<proteinExistence type="predicted"/>
<gene>
    <name evidence="1" type="ORF">PACLA_8A064621</name>
</gene>
<accession>A0A7D9IED9</accession>
<reference evidence="1" key="1">
    <citation type="submission" date="2020-04" db="EMBL/GenBank/DDBJ databases">
        <authorList>
            <person name="Alioto T."/>
            <person name="Alioto T."/>
            <person name="Gomez Garrido J."/>
        </authorList>
    </citation>
    <scope>NUCLEOTIDE SEQUENCE</scope>
    <source>
        <strain evidence="1">A484AB</strain>
    </source>
</reference>
<organism evidence="1 2">
    <name type="scientific">Paramuricea clavata</name>
    <name type="common">Red gorgonian</name>
    <name type="synonym">Violescent sea-whip</name>
    <dbReference type="NCBI Taxonomy" id="317549"/>
    <lineage>
        <taxon>Eukaryota</taxon>
        <taxon>Metazoa</taxon>
        <taxon>Cnidaria</taxon>
        <taxon>Anthozoa</taxon>
        <taxon>Octocorallia</taxon>
        <taxon>Malacalcyonacea</taxon>
        <taxon>Plexauridae</taxon>
        <taxon>Paramuricea</taxon>
    </lineage>
</organism>
<dbReference type="EMBL" id="CACRXK020005270">
    <property type="protein sequence ID" value="CAB4005672.1"/>
    <property type="molecule type" value="Genomic_DNA"/>
</dbReference>
<feature type="non-terminal residue" evidence="1">
    <location>
        <position position="1"/>
    </location>
</feature>
<sequence length="115" mass="13474">VAIRQKGQITKTILAISDLKQLIEEKKFIEGDSEENVAAWGESIEENIALADEKVKQLNEYIQRLKADKRQKESALENENKRLLDEENYARQQAFEKHERDKQLAFEQELYKQAP</sequence>
<name>A0A7D9IED9_PARCT</name>
<evidence type="ECO:0000313" key="1">
    <source>
        <dbReference type="EMBL" id="CAB4005672.1"/>
    </source>
</evidence>
<evidence type="ECO:0000313" key="2">
    <source>
        <dbReference type="Proteomes" id="UP001152795"/>
    </source>
</evidence>
<protein>
    <submittedName>
        <fullName evidence="1">Uncharacterized protein</fullName>
    </submittedName>
</protein>